<keyword evidence="3" id="KW-1185">Reference proteome</keyword>
<protein>
    <submittedName>
        <fullName evidence="2">Calcium/calmodulin-dependent 3'5'-cyclic nucleotide phosphodiesterase 1A</fullName>
    </submittedName>
</protein>
<proteinExistence type="predicted"/>
<dbReference type="EMBL" id="JASDAP010000005">
    <property type="protein sequence ID" value="KAK1903570.1"/>
    <property type="molecule type" value="Genomic_DNA"/>
</dbReference>
<dbReference type="AlphaFoldDB" id="A0AAD9CKD8"/>
<gene>
    <name evidence="2" type="ORF">KUDE01_006526</name>
</gene>
<organism evidence="2 3">
    <name type="scientific">Dissostichus eleginoides</name>
    <name type="common">Patagonian toothfish</name>
    <name type="synonym">Dissostichus amissus</name>
    <dbReference type="NCBI Taxonomy" id="100907"/>
    <lineage>
        <taxon>Eukaryota</taxon>
        <taxon>Metazoa</taxon>
        <taxon>Chordata</taxon>
        <taxon>Craniata</taxon>
        <taxon>Vertebrata</taxon>
        <taxon>Euteleostomi</taxon>
        <taxon>Actinopterygii</taxon>
        <taxon>Neopterygii</taxon>
        <taxon>Teleostei</taxon>
        <taxon>Neoteleostei</taxon>
        <taxon>Acanthomorphata</taxon>
        <taxon>Eupercaria</taxon>
        <taxon>Perciformes</taxon>
        <taxon>Notothenioidei</taxon>
        <taxon>Nototheniidae</taxon>
        <taxon>Dissostichus</taxon>
    </lineage>
</organism>
<dbReference type="Proteomes" id="UP001228049">
    <property type="component" value="Unassembled WGS sequence"/>
</dbReference>
<accession>A0AAD9CKD8</accession>
<comment type="caution">
    <text evidence="2">The sequence shown here is derived from an EMBL/GenBank/DDBJ whole genome shotgun (WGS) entry which is preliminary data.</text>
</comment>
<evidence type="ECO:0000259" key="1">
    <source>
        <dbReference type="Pfam" id="PF08499"/>
    </source>
</evidence>
<name>A0AAD9CKD8_DISEL</name>
<feature type="domain" description="PDE1 N-terminal" evidence="1">
    <location>
        <begin position="22"/>
        <end position="82"/>
    </location>
</feature>
<reference evidence="2" key="1">
    <citation type="submission" date="2023-04" db="EMBL/GenBank/DDBJ databases">
        <title>Chromosome-level genome of Chaenocephalus aceratus.</title>
        <authorList>
            <person name="Park H."/>
        </authorList>
    </citation>
    <scope>NUCLEOTIDE SEQUENCE</scope>
    <source>
        <strain evidence="2">DE</strain>
        <tissue evidence="2">Muscle</tissue>
    </source>
</reference>
<dbReference type="Pfam" id="PF08499">
    <property type="entry name" value="PDEase_I_N"/>
    <property type="match status" value="1"/>
</dbReference>
<evidence type="ECO:0000313" key="3">
    <source>
        <dbReference type="Proteomes" id="UP001228049"/>
    </source>
</evidence>
<sequence length="82" mass="9488">MDRGVVDLQELRRNLELAAAMRLLDTEDELSDFQAESVPSEVRDWLACTFTRKMGVAKRRPEEKPRFRSIVHAVQAGIFVER</sequence>
<dbReference type="InterPro" id="IPR013706">
    <property type="entry name" value="PDE1_N"/>
</dbReference>
<evidence type="ECO:0000313" key="2">
    <source>
        <dbReference type="EMBL" id="KAK1903570.1"/>
    </source>
</evidence>